<reference evidence="2" key="1">
    <citation type="submission" date="2021-03" db="EMBL/GenBank/DDBJ databases">
        <title>Comparative genomics and phylogenomic investigation of the class Geoglossomycetes provide insights into ecological specialization and systematics.</title>
        <authorList>
            <person name="Melie T."/>
            <person name="Pirro S."/>
            <person name="Miller A.N."/>
            <person name="Quandt A."/>
        </authorList>
    </citation>
    <scope>NUCLEOTIDE SEQUENCE</scope>
    <source>
        <strain evidence="2">CAQ_001_2017</strain>
    </source>
</reference>
<organism evidence="2 3">
    <name type="scientific">Trichoglossum hirsutum</name>
    <dbReference type="NCBI Taxonomy" id="265104"/>
    <lineage>
        <taxon>Eukaryota</taxon>
        <taxon>Fungi</taxon>
        <taxon>Dikarya</taxon>
        <taxon>Ascomycota</taxon>
        <taxon>Pezizomycotina</taxon>
        <taxon>Geoglossomycetes</taxon>
        <taxon>Geoglossales</taxon>
        <taxon>Geoglossaceae</taxon>
        <taxon>Trichoglossum</taxon>
    </lineage>
</organism>
<accession>A0A9P8LEG2</accession>
<protein>
    <submittedName>
        <fullName evidence="2">Uncharacterized protein</fullName>
    </submittedName>
</protein>
<dbReference type="AlphaFoldDB" id="A0A9P8LEG2"/>
<keyword evidence="3" id="KW-1185">Reference proteome</keyword>
<dbReference type="Proteomes" id="UP000750711">
    <property type="component" value="Unassembled WGS sequence"/>
</dbReference>
<keyword evidence="1" id="KW-1133">Transmembrane helix</keyword>
<evidence type="ECO:0000313" key="2">
    <source>
        <dbReference type="EMBL" id="KAH0562626.1"/>
    </source>
</evidence>
<sequence>MFSHAFDFTNIQLQNNPFPMPRDLPRSDILQPLQPKAQSAANAAAATAVPGAISKVESVAKSATTALPNADAVREPIPRNFSLGTKQLCVGFSNRAKCKNLPLKISGVIPEHIAKIIGDRVEELHLEQISAKITSTNIQNYLILGLVLIVLMAIMAVIFACSMFSRLSRLFRCGGVLTR</sequence>
<evidence type="ECO:0000256" key="1">
    <source>
        <dbReference type="SAM" id="Phobius"/>
    </source>
</evidence>
<gene>
    <name evidence="2" type="ORF">GP486_002689</name>
</gene>
<keyword evidence="1" id="KW-0812">Transmembrane</keyword>
<dbReference type="EMBL" id="JAGHQM010000316">
    <property type="protein sequence ID" value="KAH0562626.1"/>
    <property type="molecule type" value="Genomic_DNA"/>
</dbReference>
<keyword evidence="1" id="KW-0472">Membrane</keyword>
<name>A0A9P8LEG2_9PEZI</name>
<feature type="transmembrane region" description="Helical" evidence="1">
    <location>
        <begin position="141"/>
        <end position="164"/>
    </location>
</feature>
<evidence type="ECO:0000313" key="3">
    <source>
        <dbReference type="Proteomes" id="UP000750711"/>
    </source>
</evidence>
<comment type="caution">
    <text evidence="2">The sequence shown here is derived from an EMBL/GenBank/DDBJ whole genome shotgun (WGS) entry which is preliminary data.</text>
</comment>
<proteinExistence type="predicted"/>